<evidence type="ECO:0000256" key="2">
    <source>
        <dbReference type="ARBA" id="ARBA00022454"/>
    </source>
</evidence>
<accession>A0A1E4TNI7</accession>
<proteinExistence type="predicted"/>
<dbReference type="OrthoDB" id="77828at2759"/>
<dbReference type="STRING" id="669874.A0A1E4TNI7"/>
<keyword evidence="6" id="KW-1185">Reference proteome</keyword>
<organism evidence="5 6">
    <name type="scientific">Pachysolen tannophilus NRRL Y-2460</name>
    <dbReference type="NCBI Taxonomy" id="669874"/>
    <lineage>
        <taxon>Eukaryota</taxon>
        <taxon>Fungi</taxon>
        <taxon>Dikarya</taxon>
        <taxon>Ascomycota</taxon>
        <taxon>Saccharomycotina</taxon>
        <taxon>Pichiomycetes</taxon>
        <taxon>Pachysolenaceae</taxon>
        <taxon>Pachysolen</taxon>
    </lineage>
</organism>
<dbReference type="InterPro" id="IPR018856">
    <property type="entry name" value="Stn1_N"/>
</dbReference>
<feature type="domain" description="CST complex subunit Stn1 N-terminal" evidence="4">
    <location>
        <begin position="27"/>
        <end position="246"/>
    </location>
</feature>
<evidence type="ECO:0000313" key="5">
    <source>
        <dbReference type="EMBL" id="ODV93325.1"/>
    </source>
</evidence>
<protein>
    <recommendedName>
        <fullName evidence="4">CST complex subunit Stn1 N-terminal domain-containing protein</fullName>
    </recommendedName>
</protein>
<evidence type="ECO:0000256" key="3">
    <source>
        <dbReference type="ARBA" id="ARBA00022895"/>
    </source>
</evidence>
<dbReference type="GO" id="GO:0000781">
    <property type="term" value="C:chromosome, telomeric region"/>
    <property type="evidence" value="ECO:0007669"/>
    <property type="project" value="UniProtKB-SubCell"/>
</dbReference>
<gene>
    <name evidence="5" type="ORF">PACTADRAFT_35953</name>
</gene>
<keyword evidence="2" id="KW-0158">Chromosome</keyword>
<dbReference type="Proteomes" id="UP000094236">
    <property type="component" value="Unassembled WGS sequence"/>
</dbReference>
<dbReference type="EMBL" id="KV454018">
    <property type="protein sequence ID" value="ODV93325.1"/>
    <property type="molecule type" value="Genomic_DNA"/>
</dbReference>
<dbReference type="Pfam" id="PF10451">
    <property type="entry name" value="Stn1"/>
    <property type="match status" value="1"/>
</dbReference>
<evidence type="ECO:0000259" key="4">
    <source>
        <dbReference type="Pfam" id="PF10451"/>
    </source>
</evidence>
<sequence length="484" mass="56678">MSKVLNPRLLSLNISDYTPRKEHVVFEDENGVEYYCQELFKESVTFQERNYVPLFIKDVLNLKAVSAVYFQNPLLRNLYLLQNHPFQKIRVTGRVLAENVVTIKEEKFYLLSIDDSSSAQYLTCKLSEARYLGCGLVPDKSYGKILILYGELEVFKDIKELHAEYAEVIGNEGDLSVELEQWKEYLDFRKKILSKPWVVNIHEQDENDAVINIDSDTDQEMDLSNKLKIDYKDLLGKENENHLNVYHCGNDRKLNEIIPVQDTLKIPHIHGKKSNNKINNNNNNNRNKESIEIIDLTSEDDNISVKLMESQFKAEFLKWCIMNNEERFSFAKPLGDENLNDILNQLAMIKYNNMNLKTRAFHDIRHELTKYNKLIKCTKSMNCKIDNFLTLFHNLLKYLNNIKIRNDQDIHFIKKFNSLKYIKNYSKMNNGINLEIDVLNELIKWITTSVLADNGEMKWEFAKDTNEWSYKPADDTAVIELDGL</sequence>
<evidence type="ECO:0000256" key="1">
    <source>
        <dbReference type="ARBA" id="ARBA00004574"/>
    </source>
</evidence>
<dbReference type="AlphaFoldDB" id="A0A1E4TNI7"/>
<comment type="subcellular location">
    <subcellularLocation>
        <location evidence="1">Chromosome</location>
        <location evidence="1">Telomere</location>
    </subcellularLocation>
</comment>
<dbReference type="Gene3D" id="2.40.50.1040">
    <property type="match status" value="1"/>
</dbReference>
<evidence type="ECO:0000313" key="6">
    <source>
        <dbReference type="Proteomes" id="UP000094236"/>
    </source>
</evidence>
<keyword evidence="3" id="KW-0779">Telomere</keyword>
<reference evidence="6" key="1">
    <citation type="submission" date="2016-05" db="EMBL/GenBank/DDBJ databases">
        <title>Comparative genomics of biotechnologically important yeasts.</title>
        <authorList>
            <consortium name="DOE Joint Genome Institute"/>
            <person name="Riley R."/>
            <person name="Haridas S."/>
            <person name="Wolfe K.H."/>
            <person name="Lopes M.R."/>
            <person name="Hittinger C.T."/>
            <person name="Goker M."/>
            <person name="Salamov A."/>
            <person name="Wisecaver J."/>
            <person name="Long T.M."/>
            <person name="Aerts A.L."/>
            <person name="Barry K."/>
            <person name="Choi C."/>
            <person name="Clum A."/>
            <person name="Coughlan A.Y."/>
            <person name="Deshpande S."/>
            <person name="Douglass A.P."/>
            <person name="Hanson S.J."/>
            <person name="Klenk H.-P."/>
            <person name="Labutti K."/>
            <person name="Lapidus A."/>
            <person name="Lindquist E."/>
            <person name="Lipzen A."/>
            <person name="Meier-Kolthoff J.P."/>
            <person name="Ohm R.A."/>
            <person name="Otillar R.P."/>
            <person name="Pangilinan J."/>
            <person name="Peng Y."/>
            <person name="Rokas A."/>
            <person name="Rosa C.A."/>
            <person name="Scheuner C."/>
            <person name="Sibirny A.A."/>
            <person name="Slot J.C."/>
            <person name="Stielow J.B."/>
            <person name="Sun H."/>
            <person name="Kurtzman C.P."/>
            <person name="Blackwell M."/>
            <person name="Grigoriev I.V."/>
            <person name="Jeffries T.W."/>
        </authorList>
    </citation>
    <scope>NUCLEOTIDE SEQUENCE [LARGE SCALE GENOMIC DNA]</scope>
    <source>
        <strain evidence="6">NRRL Y-2460</strain>
    </source>
</reference>
<name>A0A1E4TNI7_PACTA</name>